<dbReference type="Proteomes" id="UP000095192">
    <property type="component" value="Unassembled WGS sequence"/>
</dbReference>
<dbReference type="VEuPathDB" id="ToxoDB:LOC34617701"/>
<feature type="region of interest" description="Disordered" evidence="1">
    <location>
        <begin position="205"/>
        <end position="258"/>
    </location>
</feature>
<evidence type="ECO:0000313" key="3">
    <source>
        <dbReference type="EMBL" id="OEH77306.1"/>
    </source>
</evidence>
<comment type="caution">
    <text evidence="3">The sequence shown here is derived from an EMBL/GenBank/DDBJ whole genome shotgun (WGS) entry which is preliminary data.</text>
</comment>
<dbReference type="Pfam" id="PF11923">
    <property type="entry name" value="NFACT-C"/>
    <property type="match status" value="1"/>
</dbReference>
<feature type="region of interest" description="Disordered" evidence="1">
    <location>
        <begin position="398"/>
        <end position="540"/>
    </location>
</feature>
<sequence length="628" mass="68957">MQLHRSVTRPLCSKSPLQPQQEWRSMPFFLEACHVTFSPEPPRVVSDVLDCLHVEFDDLPPEEIPDLEETRHSLFGPSDGEEEEAGQKQEGRDDVATAIAAAKEQQGGEETSEEEEHDEWTLSSAARERSETSPACRTPRRTGTGWAPRSGLLPPSSSESSRASSIERPQVLQEAEQQSQSEGTQQQEGKRAAADVFLRLVADAPSIQLTTVDDAPPTYSQDEREDQKHLARAGGRSVSLPLHSSSARKSLSSGPMLPGTGCLRSASAYSAASSKSRGSTSSSFGSRFFRRFSVDEGPPPSGYTEETLPTPRELLSHSSAELASDMHVLSPTEAAGEETHDDPDIHIVVSGISVDVEKMLNRHRSADHGPPPRGFFVCETPSAKELLSLHLDMNLEEGAEEDTVSAREGGTPEEDESEAEEADEAEAEAEGDEEADETLEQQELLEAQRQQQPKMPKQQQLPRGRRSKEKRAQKKYADQDEEERAQRMKLIASAGESARSREAAAAAQRTAEAQRRKKERHEWKSMLHHMQGEEPPPAAADFAERLSQLDLLTANPTPEDSIIAAVPMVAPFSALQASSASWLGPFFSCKLRLSPARLSLPHTHTPSDTSSWQFSLKPCVVQRSRGKT</sequence>
<feature type="compositionally biased region" description="Low complexity" evidence="1">
    <location>
        <begin position="441"/>
        <end position="460"/>
    </location>
</feature>
<proteinExistence type="predicted"/>
<feature type="region of interest" description="Disordered" evidence="1">
    <location>
        <begin position="62"/>
        <end position="191"/>
    </location>
</feature>
<feature type="compositionally biased region" description="Acidic residues" evidence="1">
    <location>
        <begin position="411"/>
        <end position="440"/>
    </location>
</feature>
<protein>
    <submittedName>
        <fullName evidence="3">Signal peptidase containing protein</fullName>
    </submittedName>
</protein>
<feature type="compositionally biased region" description="Basic residues" evidence="1">
    <location>
        <begin position="463"/>
        <end position="474"/>
    </location>
</feature>
<feature type="domain" description="NFACT protein C-terminal" evidence="2">
    <location>
        <begin position="544"/>
        <end position="577"/>
    </location>
</feature>
<feature type="compositionally biased region" description="Low complexity" evidence="1">
    <location>
        <begin position="147"/>
        <end position="187"/>
    </location>
</feature>
<dbReference type="InterPro" id="IPR051608">
    <property type="entry name" value="RQC_Subunit_NEMF"/>
</dbReference>
<dbReference type="AlphaFoldDB" id="A0A1D3D1I4"/>
<dbReference type="GO" id="GO:0000049">
    <property type="term" value="F:tRNA binding"/>
    <property type="evidence" value="ECO:0007669"/>
    <property type="project" value="TreeGrafter"/>
</dbReference>
<dbReference type="GO" id="GO:0043023">
    <property type="term" value="F:ribosomal large subunit binding"/>
    <property type="evidence" value="ECO:0007669"/>
    <property type="project" value="TreeGrafter"/>
</dbReference>
<dbReference type="InParanoid" id="A0A1D3D1I4"/>
<feature type="compositionally biased region" description="Low complexity" evidence="1">
    <location>
        <begin position="492"/>
        <end position="511"/>
    </location>
</feature>
<dbReference type="InterPro" id="IPR021846">
    <property type="entry name" value="NFACT-C"/>
</dbReference>
<evidence type="ECO:0000313" key="4">
    <source>
        <dbReference type="Proteomes" id="UP000095192"/>
    </source>
</evidence>
<evidence type="ECO:0000259" key="2">
    <source>
        <dbReference type="Pfam" id="PF11923"/>
    </source>
</evidence>
<feature type="compositionally biased region" description="Low complexity" evidence="1">
    <location>
        <begin position="244"/>
        <end position="253"/>
    </location>
</feature>
<organism evidence="3 4">
    <name type="scientific">Cyclospora cayetanensis</name>
    <dbReference type="NCBI Taxonomy" id="88456"/>
    <lineage>
        <taxon>Eukaryota</taxon>
        <taxon>Sar</taxon>
        <taxon>Alveolata</taxon>
        <taxon>Apicomplexa</taxon>
        <taxon>Conoidasida</taxon>
        <taxon>Coccidia</taxon>
        <taxon>Eucoccidiorida</taxon>
        <taxon>Eimeriorina</taxon>
        <taxon>Eimeriidae</taxon>
        <taxon>Cyclospora</taxon>
    </lineage>
</organism>
<accession>A0A1D3D1I4</accession>
<dbReference type="GO" id="GO:0072344">
    <property type="term" value="P:rescue of stalled ribosome"/>
    <property type="evidence" value="ECO:0007669"/>
    <property type="project" value="TreeGrafter"/>
</dbReference>
<evidence type="ECO:0000256" key="1">
    <source>
        <dbReference type="SAM" id="MobiDB-lite"/>
    </source>
</evidence>
<gene>
    <name evidence="3" type="ORF">cyc_00538</name>
</gene>
<dbReference type="EMBL" id="JROU02001141">
    <property type="protein sequence ID" value="OEH77306.1"/>
    <property type="molecule type" value="Genomic_DNA"/>
</dbReference>
<dbReference type="PANTHER" id="PTHR15239:SF6">
    <property type="entry name" value="RIBOSOME QUALITY CONTROL COMPLEX SUBUNIT NEMF"/>
    <property type="match status" value="1"/>
</dbReference>
<dbReference type="PANTHER" id="PTHR15239">
    <property type="entry name" value="NUCLEAR EXPORT MEDIATOR FACTOR NEMF"/>
    <property type="match status" value="1"/>
</dbReference>
<reference evidence="3 4" key="1">
    <citation type="journal article" date="2016" name="BMC Genomics">
        <title>Comparative genomics reveals Cyclospora cayetanensis possesses coccidia-like metabolism and invasion components but unique surface antigens.</title>
        <authorList>
            <person name="Liu S."/>
            <person name="Wang L."/>
            <person name="Zheng H."/>
            <person name="Xu Z."/>
            <person name="Roellig D.M."/>
            <person name="Li N."/>
            <person name="Frace M.A."/>
            <person name="Tang K."/>
            <person name="Arrowood M.J."/>
            <person name="Moss D.M."/>
            <person name="Zhang L."/>
            <person name="Feng Y."/>
            <person name="Xiao L."/>
        </authorList>
    </citation>
    <scope>NUCLEOTIDE SEQUENCE [LARGE SCALE GENOMIC DNA]</scope>
    <source>
        <strain evidence="3 4">CHN_HEN01</strain>
    </source>
</reference>
<name>A0A1D3D1I4_9EIME</name>
<keyword evidence="4" id="KW-1185">Reference proteome</keyword>
<dbReference type="VEuPathDB" id="ToxoDB:cyc_00538"/>
<dbReference type="GO" id="GO:1990112">
    <property type="term" value="C:RQC complex"/>
    <property type="evidence" value="ECO:0007669"/>
    <property type="project" value="TreeGrafter"/>
</dbReference>
<feature type="compositionally biased region" description="Basic and acidic residues" evidence="1">
    <location>
        <begin position="85"/>
        <end position="95"/>
    </location>
</feature>